<reference evidence="2" key="1">
    <citation type="submission" date="2020-05" db="EMBL/GenBank/DDBJ databases">
        <title>WGS assembly of Panicum virgatum.</title>
        <authorList>
            <person name="Lovell J.T."/>
            <person name="Jenkins J."/>
            <person name="Shu S."/>
            <person name="Juenger T.E."/>
            <person name="Schmutz J."/>
        </authorList>
    </citation>
    <scope>NUCLEOTIDE SEQUENCE</scope>
    <source>
        <strain evidence="2">AP13</strain>
    </source>
</reference>
<dbReference type="AlphaFoldDB" id="A0A8T0PWH4"/>
<accession>A0A8T0PWH4</accession>
<keyword evidence="3" id="KW-1185">Reference proteome</keyword>
<feature type="region of interest" description="Disordered" evidence="1">
    <location>
        <begin position="1"/>
        <end position="57"/>
    </location>
</feature>
<proteinExistence type="predicted"/>
<feature type="compositionally biased region" description="Pro residues" evidence="1">
    <location>
        <begin position="122"/>
        <end position="138"/>
    </location>
</feature>
<dbReference type="Proteomes" id="UP000823388">
    <property type="component" value="Chromosome 7N"/>
</dbReference>
<evidence type="ECO:0000313" key="3">
    <source>
        <dbReference type="Proteomes" id="UP000823388"/>
    </source>
</evidence>
<organism evidence="2 3">
    <name type="scientific">Panicum virgatum</name>
    <name type="common">Blackwell switchgrass</name>
    <dbReference type="NCBI Taxonomy" id="38727"/>
    <lineage>
        <taxon>Eukaryota</taxon>
        <taxon>Viridiplantae</taxon>
        <taxon>Streptophyta</taxon>
        <taxon>Embryophyta</taxon>
        <taxon>Tracheophyta</taxon>
        <taxon>Spermatophyta</taxon>
        <taxon>Magnoliopsida</taxon>
        <taxon>Liliopsida</taxon>
        <taxon>Poales</taxon>
        <taxon>Poaceae</taxon>
        <taxon>PACMAD clade</taxon>
        <taxon>Panicoideae</taxon>
        <taxon>Panicodae</taxon>
        <taxon>Paniceae</taxon>
        <taxon>Panicinae</taxon>
        <taxon>Panicum</taxon>
        <taxon>Panicum sect. Hiantes</taxon>
    </lineage>
</organism>
<evidence type="ECO:0000313" key="2">
    <source>
        <dbReference type="EMBL" id="KAG2564712.1"/>
    </source>
</evidence>
<comment type="caution">
    <text evidence="2">The sequence shown here is derived from an EMBL/GenBank/DDBJ whole genome shotgun (WGS) entry which is preliminary data.</text>
</comment>
<feature type="region of interest" description="Disordered" evidence="1">
    <location>
        <begin position="112"/>
        <end position="140"/>
    </location>
</feature>
<feature type="region of interest" description="Disordered" evidence="1">
    <location>
        <begin position="154"/>
        <end position="174"/>
    </location>
</feature>
<sequence>MVLGTSSQHLAPRPSGQRLLVNDPPTPPPEERKEGEIANDEIQDQHDEPLADPTPEQILKQLQDELARAQQQRDALAATFAQNQRTMQISQQAAELCQQLAIIQAQIQSMTPTSLATSDQPPAAPPSGVPSIQTPPQPTSVTFVPSVAQAGGTFDGNLPLLEDLQRSAWPPPLP</sequence>
<name>A0A8T0PWH4_PANVG</name>
<dbReference type="EMBL" id="CM029050">
    <property type="protein sequence ID" value="KAG2564712.1"/>
    <property type="molecule type" value="Genomic_DNA"/>
</dbReference>
<gene>
    <name evidence="2" type="ORF">PVAP13_7NG295589</name>
</gene>
<evidence type="ECO:0000256" key="1">
    <source>
        <dbReference type="SAM" id="MobiDB-lite"/>
    </source>
</evidence>
<protein>
    <submittedName>
        <fullName evidence="2">Uncharacterized protein</fullName>
    </submittedName>
</protein>